<dbReference type="CDD" id="cd07043">
    <property type="entry name" value="STAS_anti-anti-sigma_factors"/>
    <property type="match status" value="1"/>
</dbReference>
<dbReference type="InterPro" id="IPR003658">
    <property type="entry name" value="Anti-sigma_ant"/>
</dbReference>
<organism evidence="4 5">
    <name type="scientific">Planosporangium flavigriseum</name>
    <dbReference type="NCBI Taxonomy" id="373681"/>
    <lineage>
        <taxon>Bacteria</taxon>
        <taxon>Bacillati</taxon>
        <taxon>Actinomycetota</taxon>
        <taxon>Actinomycetes</taxon>
        <taxon>Micromonosporales</taxon>
        <taxon>Micromonosporaceae</taxon>
        <taxon>Planosporangium</taxon>
    </lineage>
</organism>
<dbReference type="PANTHER" id="PTHR33495">
    <property type="entry name" value="ANTI-SIGMA FACTOR ANTAGONIST TM_1081-RELATED-RELATED"/>
    <property type="match status" value="1"/>
</dbReference>
<dbReference type="InterPro" id="IPR002645">
    <property type="entry name" value="STAS_dom"/>
</dbReference>
<evidence type="ECO:0000313" key="5">
    <source>
        <dbReference type="Proteomes" id="UP000653674"/>
    </source>
</evidence>
<dbReference type="InterPro" id="IPR058548">
    <property type="entry name" value="MlaB-like_STAS"/>
</dbReference>
<comment type="similarity">
    <text evidence="1 2">Belongs to the anti-sigma-factor antagonist family.</text>
</comment>
<dbReference type="NCBIfam" id="TIGR00377">
    <property type="entry name" value="ant_ant_sig"/>
    <property type="match status" value="1"/>
</dbReference>
<dbReference type="Proteomes" id="UP000653674">
    <property type="component" value="Unassembled WGS sequence"/>
</dbReference>
<accession>A0A8J3PND6</accession>
<sequence length="106" mass="11334">MVEWLMNTRRLADGAVAIELRGEIDVSHADELRTKLIGIATNLRPVRIVVDMLHVTFVDSSGIGALAAGQNAARTVGVGFAVTNPASFVRQQLRMMGLTDAFGVQG</sequence>
<dbReference type="RefSeq" id="WP_168076894.1">
    <property type="nucleotide sequence ID" value="NZ_BAAAQJ010000002.1"/>
</dbReference>
<feature type="domain" description="STAS" evidence="3">
    <location>
        <begin position="5"/>
        <end position="106"/>
    </location>
</feature>
<evidence type="ECO:0000259" key="3">
    <source>
        <dbReference type="PROSITE" id="PS50801"/>
    </source>
</evidence>
<dbReference type="AlphaFoldDB" id="A0A8J3PND6"/>
<gene>
    <name evidence="4" type="ORF">Pfl04_42910</name>
</gene>
<dbReference type="PROSITE" id="PS50801">
    <property type="entry name" value="STAS"/>
    <property type="match status" value="1"/>
</dbReference>
<protein>
    <recommendedName>
        <fullName evidence="2">Anti-sigma factor antagonist</fullName>
    </recommendedName>
</protein>
<dbReference type="EMBL" id="BONU01000039">
    <property type="protein sequence ID" value="GIG75887.1"/>
    <property type="molecule type" value="Genomic_DNA"/>
</dbReference>
<proteinExistence type="inferred from homology"/>
<dbReference type="Pfam" id="PF13466">
    <property type="entry name" value="STAS_2"/>
    <property type="match status" value="1"/>
</dbReference>
<keyword evidence="5" id="KW-1185">Reference proteome</keyword>
<dbReference type="Gene3D" id="3.30.750.24">
    <property type="entry name" value="STAS domain"/>
    <property type="match status" value="1"/>
</dbReference>
<dbReference type="InterPro" id="IPR036513">
    <property type="entry name" value="STAS_dom_sf"/>
</dbReference>
<reference evidence="4" key="1">
    <citation type="submission" date="2021-01" db="EMBL/GenBank/DDBJ databases">
        <title>Whole genome shotgun sequence of Planosporangium flavigriseum NBRC 105377.</title>
        <authorList>
            <person name="Komaki H."/>
            <person name="Tamura T."/>
        </authorList>
    </citation>
    <scope>NUCLEOTIDE SEQUENCE</scope>
    <source>
        <strain evidence="4">NBRC 105377</strain>
    </source>
</reference>
<evidence type="ECO:0000313" key="4">
    <source>
        <dbReference type="EMBL" id="GIG75887.1"/>
    </source>
</evidence>
<dbReference type="PANTHER" id="PTHR33495:SF2">
    <property type="entry name" value="ANTI-SIGMA FACTOR ANTAGONIST TM_1081-RELATED"/>
    <property type="match status" value="1"/>
</dbReference>
<evidence type="ECO:0000256" key="2">
    <source>
        <dbReference type="RuleBase" id="RU003749"/>
    </source>
</evidence>
<evidence type="ECO:0000256" key="1">
    <source>
        <dbReference type="ARBA" id="ARBA00009013"/>
    </source>
</evidence>
<dbReference type="GO" id="GO:0043856">
    <property type="term" value="F:anti-sigma factor antagonist activity"/>
    <property type="evidence" value="ECO:0007669"/>
    <property type="project" value="InterPro"/>
</dbReference>
<comment type="caution">
    <text evidence="4">The sequence shown here is derived from an EMBL/GenBank/DDBJ whole genome shotgun (WGS) entry which is preliminary data.</text>
</comment>
<name>A0A8J3PND6_9ACTN</name>
<dbReference type="SUPFAM" id="SSF52091">
    <property type="entry name" value="SpoIIaa-like"/>
    <property type="match status" value="1"/>
</dbReference>